<dbReference type="RefSeq" id="WP_129605478.1">
    <property type="nucleotide sequence ID" value="NZ_CP035544.1"/>
</dbReference>
<organism evidence="1 2">
    <name type="scientific">Muriicola soli</name>
    <dbReference type="NCBI Taxonomy" id="2507538"/>
    <lineage>
        <taxon>Bacteria</taxon>
        <taxon>Pseudomonadati</taxon>
        <taxon>Bacteroidota</taxon>
        <taxon>Flavobacteriia</taxon>
        <taxon>Flavobacteriales</taxon>
        <taxon>Flavobacteriaceae</taxon>
        <taxon>Muriicola</taxon>
    </lineage>
</organism>
<dbReference type="OrthoDB" id="1436858at2"/>
<dbReference type="EMBL" id="CP035544">
    <property type="protein sequence ID" value="QBA64812.1"/>
    <property type="molecule type" value="Genomic_DNA"/>
</dbReference>
<proteinExistence type="predicted"/>
<reference evidence="1 2" key="1">
    <citation type="submission" date="2019-01" db="EMBL/GenBank/DDBJ databases">
        <title>Muriicola soli sp. nov., isolated from soil.</title>
        <authorList>
            <person name="Kang H.J."/>
            <person name="Kim S.B."/>
        </authorList>
    </citation>
    <scope>NUCLEOTIDE SEQUENCE [LARGE SCALE GENOMIC DNA]</scope>
    <source>
        <strain evidence="1 2">MMS17-SY002</strain>
    </source>
</reference>
<protein>
    <submittedName>
        <fullName evidence="1">Uncharacterized protein</fullName>
    </submittedName>
</protein>
<dbReference type="AlphaFoldDB" id="A0A411EAQ7"/>
<evidence type="ECO:0000313" key="1">
    <source>
        <dbReference type="EMBL" id="QBA64812.1"/>
    </source>
</evidence>
<gene>
    <name evidence="1" type="ORF">EQY75_09910</name>
</gene>
<accession>A0A411EAQ7</accession>
<dbReference type="PROSITE" id="PS51257">
    <property type="entry name" value="PROKAR_LIPOPROTEIN"/>
    <property type="match status" value="1"/>
</dbReference>
<sequence length="181" mass="20312">MKYLSGLCLFLLLFISCKKEQDPNFSIAADRVGKIEKSTKINELDKIFETDSLIKPSSSPEGNRTSNLIEVYEKGGKQLLSITPTADSIPGIANIRIHDARYTTENGISVLSTFKDIREKLPVKKVITSLNNVVILIKENDVYFTISKDELPAELRFNNTDIDVVQIPDGAKIKYMMVGWN</sequence>
<keyword evidence="2" id="KW-1185">Reference proteome</keyword>
<evidence type="ECO:0000313" key="2">
    <source>
        <dbReference type="Proteomes" id="UP000290889"/>
    </source>
</evidence>
<name>A0A411EAQ7_9FLAO</name>
<dbReference type="Proteomes" id="UP000290889">
    <property type="component" value="Chromosome"/>
</dbReference>
<dbReference type="KEGG" id="mur:EQY75_09910"/>